<evidence type="ECO:0000313" key="5">
    <source>
        <dbReference type="Proteomes" id="UP000434276"/>
    </source>
</evidence>
<proteinExistence type="predicted"/>
<dbReference type="EMBL" id="CACRSJ010000104">
    <property type="protein sequence ID" value="VYS48449.1"/>
    <property type="molecule type" value="Genomic_DNA"/>
</dbReference>
<evidence type="ECO:0000313" key="3">
    <source>
        <dbReference type="EMBL" id="VYS48449.1"/>
    </source>
</evidence>
<reference evidence="2 5" key="1">
    <citation type="submission" date="2019-12" db="EMBL/GenBank/DDBJ databases">
        <authorList>
            <person name="Jiao W.-B."/>
            <person name="Schneeberger K."/>
        </authorList>
    </citation>
    <scope>NUCLEOTIDE SEQUENCE [LARGE SCALE GENOMIC DNA]</scope>
    <source>
        <strain evidence="4">cv. An-1</strain>
        <strain evidence="5">cv. C24</strain>
    </source>
</reference>
<evidence type="ECO:0000313" key="2">
    <source>
        <dbReference type="EMBL" id="CAA0277936.1"/>
    </source>
</evidence>
<accession>A0A654EGH4</accession>
<evidence type="ECO:0000313" key="4">
    <source>
        <dbReference type="Proteomes" id="UP000426265"/>
    </source>
</evidence>
<dbReference type="EMBL" id="CACSHJ010000087">
    <property type="protein sequence ID" value="CAA0277936.1"/>
    <property type="molecule type" value="Genomic_DNA"/>
</dbReference>
<accession>A0A5S9WMY3</accession>
<dbReference type="AlphaFoldDB" id="A0A5S9WMY3"/>
<gene>
    <name evidence="3" type="ORF">AN1_LOCUS3930</name>
    <name evidence="2" type="ORF">C24_LOCUS3811</name>
</gene>
<feature type="region of interest" description="Disordered" evidence="1">
    <location>
        <begin position="60"/>
        <end position="84"/>
    </location>
</feature>
<dbReference type="Proteomes" id="UP000426265">
    <property type="component" value="Unassembled WGS sequence"/>
</dbReference>
<feature type="compositionally biased region" description="Basic and acidic residues" evidence="1">
    <location>
        <begin position="60"/>
        <end position="70"/>
    </location>
</feature>
<evidence type="ECO:0000256" key="1">
    <source>
        <dbReference type="SAM" id="MobiDB-lite"/>
    </source>
</evidence>
<organism evidence="2 5">
    <name type="scientific">Arabidopsis thaliana</name>
    <name type="common">Mouse-ear cress</name>
    <dbReference type="NCBI Taxonomy" id="3702"/>
    <lineage>
        <taxon>Eukaryota</taxon>
        <taxon>Viridiplantae</taxon>
        <taxon>Streptophyta</taxon>
        <taxon>Embryophyta</taxon>
        <taxon>Tracheophyta</taxon>
        <taxon>Spermatophyta</taxon>
        <taxon>Magnoliopsida</taxon>
        <taxon>eudicotyledons</taxon>
        <taxon>Gunneridae</taxon>
        <taxon>Pentapetalae</taxon>
        <taxon>rosids</taxon>
        <taxon>malvids</taxon>
        <taxon>Brassicales</taxon>
        <taxon>Brassicaceae</taxon>
        <taxon>Camelineae</taxon>
        <taxon>Arabidopsis</taxon>
    </lineage>
</organism>
<sequence>MKQRRKMLMEGSMHEKVLALKADNNKKNLALIKSLLLDARMEMKQEKHISISIRSEETMKSNEQYSEKGNNDFGEGDVDNNDKTDKRFQELNVLALSIEERILKA</sequence>
<name>A0A5S9WMY3_ARATH</name>
<dbReference type="OrthoDB" id="10399435at2759"/>
<protein>
    <submittedName>
        <fullName evidence="2">Uncharacterized protein</fullName>
    </submittedName>
</protein>
<dbReference type="Proteomes" id="UP000434276">
    <property type="component" value="Unassembled WGS sequence"/>
</dbReference>
<dbReference type="ExpressionAtlas" id="A0A5S9WMY3">
    <property type="expression patterns" value="differential"/>
</dbReference>